<sequence length="973" mass="110660">MRKQAGKQSGKQTKKAAPGTVSASKPNGGNKASKARRSAMALAAPLLDTADGTATISDVAESGVSGVSPTKRARPGRENKNRKNAKANTGRYSSNIQDDVGNSDKVRKNERGAPEVKESNQAVSNRAALVTSEILQVDTFVHVKSEIQQAEYLEKLKHDQLRQQQEQEQHQRQLQQLQRHVQPGYERADSSVNQHLSNHHQHHHQHEHKEQQQQVLYHYQDQESTLVDSIQVSAQEGSSLVHNIQTTFHSESSPSQRPGSVPETEQSRSPLSLNRHNQNPHQQQQHQDHQYPPLSLSSQPQQEYQHYQQHDSFPQEQHQQQNNLEHHLHPHQTLMHASALENDNKDSPPPLLIPQSSYVSTTSHPVLMSGSTTTHLIQTVGHDEAGGLVYTHQPQQDHHHHQHIHAHHQLFYEGGIPQQRSDSGDISDIHAQVQLQPPVAHSRGEGNHLQHGLGNSHNRISTIHIPASSLTGLNNQQASGNIQVLDSESPGPAHMPTIDHQQMAQQLAEMAHPHQTFTMLTNVSSLGGAPSPGIGSNKRGGQQRENIRVGETTGWFRKQSHNIITRMYFRTGSSPSSSKSLVARDQAGFRRGFSTTDHIFTLNQVIEKSNEYNLPLCVGFIDYEKAFDSVEHFAIFDALRKININETYVAILENIYQKATARVHIDNLESETFPINRGVRQGDPISPKMFTTAMEMIFRKAGLEHGINVDGETLTNLRFADDVALVTEKIEDMEEQLNKLNTLSLETGLRMHKGKTKYMTNFESNENIYIENEEIEKVNSYKYLGQTTHLKETTKEEVTCRIRAGWSCFGRNKEIFQDEKMPLSLKRQVYNQCILPTMTYGCETWSLTKALTQKLRVAQRAMERKMLRIKLKDKVPCKEIRRRTQVKDIVDFITKQKWKWAGHAARYQDNRWTLRVTEWQPRHGKRSRGRQVRRWRDDIVKIKGATWSRDAKDRDGWKADAEGYFLQWRDTAL</sequence>
<organism evidence="3 4">
    <name type="scientific">Elysia crispata</name>
    <name type="common">lettuce slug</name>
    <dbReference type="NCBI Taxonomy" id="231223"/>
    <lineage>
        <taxon>Eukaryota</taxon>
        <taxon>Metazoa</taxon>
        <taxon>Spiralia</taxon>
        <taxon>Lophotrochozoa</taxon>
        <taxon>Mollusca</taxon>
        <taxon>Gastropoda</taxon>
        <taxon>Heterobranchia</taxon>
        <taxon>Euthyneura</taxon>
        <taxon>Panpulmonata</taxon>
        <taxon>Sacoglossa</taxon>
        <taxon>Placobranchoidea</taxon>
        <taxon>Plakobranchidae</taxon>
        <taxon>Elysia</taxon>
    </lineage>
</organism>
<feature type="compositionally biased region" description="Polar residues" evidence="1">
    <location>
        <begin position="1"/>
        <end position="11"/>
    </location>
</feature>
<dbReference type="PROSITE" id="PS50878">
    <property type="entry name" value="RT_POL"/>
    <property type="match status" value="1"/>
</dbReference>
<feature type="region of interest" description="Disordered" evidence="1">
    <location>
        <begin position="247"/>
        <end position="322"/>
    </location>
</feature>
<comment type="caution">
    <text evidence="3">The sequence shown here is derived from an EMBL/GenBank/DDBJ whole genome shotgun (WGS) entry which is preliminary data.</text>
</comment>
<dbReference type="AlphaFoldDB" id="A0AAE1CSZ3"/>
<feature type="domain" description="Reverse transcriptase" evidence="2">
    <location>
        <begin position="545"/>
        <end position="788"/>
    </location>
</feature>
<evidence type="ECO:0000256" key="1">
    <source>
        <dbReference type="SAM" id="MobiDB-lite"/>
    </source>
</evidence>
<dbReference type="SUPFAM" id="SSF56672">
    <property type="entry name" value="DNA/RNA polymerases"/>
    <property type="match status" value="1"/>
</dbReference>
<keyword evidence="4" id="KW-1185">Reference proteome</keyword>
<feature type="region of interest" description="Disordered" evidence="1">
    <location>
        <begin position="161"/>
        <end position="213"/>
    </location>
</feature>
<protein>
    <recommendedName>
        <fullName evidence="2">Reverse transcriptase domain-containing protein</fullName>
    </recommendedName>
</protein>
<feature type="compositionally biased region" description="Polar residues" evidence="1">
    <location>
        <begin position="247"/>
        <end position="275"/>
    </location>
</feature>
<feature type="compositionally biased region" description="Basic and acidic residues" evidence="1">
    <location>
        <begin position="161"/>
        <end position="171"/>
    </location>
</feature>
<feature type="region of interest" description="Disordered" evidence="1">
    <location>
        <begin position="57"/>
        <end position="124"/>
    </location>
</feature>
<evidence type="ECO:0000313" key="4">
    <source>
        <dbReference type="Proteomes" id="UP001283361"/>
    </source>
</evidence>
<feature type="compositionally biased region" description="Basic and acidic residues" evidence="1">
    <location>
        <begin position="102"/>
        <end position="118"/>
    </location>
</feature>
<evidence type="ECO:0000313" key="3">
    <source>
        <dbReference type="EMBL" id="KAK3733532.1"/>
    </source>
</evidence>
<proteinExistence type="predicted"/>
<dbReference type="Pfam" id="PF00078">
    <property type="entry name" value="RVT_1"/>
    <property type="match status" value="1"/>
</dbReference>
<dbReference type="PANTHER" id="PTHR47027:SF20">
    <property type="entry name" value="REVERSE TRANSCRIPTASE-LIKE PROTEIN WITH RNA-DIRECTED DNA POLYMERASE DOMAIN"/>
    <property type="match status" value="1"/>
</dbReference>
<dbReference type="EMBL" id="JAWDGP010006892">
    <property type="protein sequence ID" value="KAK3733532.1"/>
    <property type="molecule type" value="Genomic_DNA"/>
</dbReference>
<feature type="compositionally biased region" description="Low complexity" evidence="1">
    <location>
        <begin position="276"/>
        <end position="285"/>
    </location>
</feature>
<evidence type="ECO:0000259" key="2">
    <source>
        <dbReference type="PROSITE" id="PS50878"/>
    </source>
</evidence>
<dbReference type="InterPro" id="IPR000477">
    <property type="entry name" value="RT_dom"/>
</dbReference>
<dbReference type="CDD" id="cd01650">
    <property type="entry name" value="RT_nLTR_like"/>
    <property type="match status" value="1"/>
</dbReference>
<dbReference type="InterPro" id="IPR043502">
    <property type="entry name" value="DNA/RNA_pol_sf"/>
</dbReference>
<gene>
    <name evidence="3" type="ORF">RRG08_063845</name>
</gene>
<reference evidence="3" key="1">
    <citation type="journal article" date="2023" name="G3 (Bethesda)">
        <title>A reference genome for the long-term kleptoplast-retaining sea slug Elysia crispata morphotype clarki.</title>
        <authorList>
            <person name="Eastman K.E."/>
            <person name="Pendleton A.L."/>
            <person name="Shaikh M.A."/>
            <person name="Suttiyut T."/>
            <person name="Ogas R."/>
            <person name="Tomko P."/>
            <person name="Gavelis G."/>
            <person name="Widhalm J.R."/>
            <person name="Wisecaver J.H."/>
        </authorList>
    </citation>
    <scope>NUCLEOTIDE SEQUENCE</scope>
    <source>
        <strain evidence="3">ECLA1</strain>
    </source>
</reference>
<accession>A0AAE1CSZ3</accession>
<feature type="region of interest" description="Disordered" evidence="1">
    <location>
        <begin position="1"/>
        <end position="37"/>
    </location>
</feature>
<dbReference type="PANTHER" id="PTHR47027">
    <property type="entry name" value="REVERSE TRANSCRIPTASE DOMAIN-CONTAINING PROTEIN"/>
    <property type="match status" value="1"/>
</dbReference>
<dbReference type="Proteomes" id="UP001283361">
    <property type="component" value="Unassembled WGS sequence"/>
</dbReference>
<name>A0AAE1CSZ3_9GAST</name>
<feature type="compositionally biased region" description="Basic residues" evidence="1">
    <location>
        <begin position="197"/>
        <end position="206"/>
    </location>
</feature>